<dbReference type="InterPro" id="IPR036238">
    <property type="entry name" value="Transglutaminase_C_sf"/>
</dbReference>
<organism evidence="4 5">
    <name type="scientific">Armadillidium nasatum</name>
    <dbReference type="NCBI Taxonomy" id="96803"/>
    <lineage>
        <taxon>Eukaryota</taxon>
        <taxon>Metazoa</taxon>
        <taxon>Ecdysozoa</taxon>
        <taxon>Arthropoda</taxon>
        <taxon>Crustacea</taxon>
        <taxon>Multicrustacea</taxon>
        <taxon>Malacostraca</taxon>
        <taxon>Eumalacostraca</taxon>
        <taxon>Peracarida</taxon>
        <taxon>Isopoda</taxon>
        <taxon>Oniscidea</taxon>
        <taxon>Crinocheta</taxon>
        <taxon>Armadillidiidae</taxon>
        <taxon>Armadillidium</taxon>
    </lineage>
</organism>
<dbReference type="InterPro" id="IPR050779">
    <property type="entry name" value="Transglutaminase"/>
</dbReference>
<gene>
    <name evidence="4" type="primary">TGMH_0</name>
    <name evidence="4" type="ORF">Anas_02685</name>
</gene>
<feature type="domain" description="Transglutaminase-like" evidence="3">
    <location>
        <begin position="178"/>
        <end position="237"/>
    </location>
</feature>
<dbReference type="GO" id="GO:0003810">
    <property type="term" value="F:protein-glutamine gamma-glutamyltransferase activity"/>
    <property type="evidence" value="ECO:0007669"/>
    <property type="project" value="InterPro"/>
</dbReference>
<dbReference type="SMART" id="SM00460">
    <property type="entry name" value="TGc"/>
    <property type="match status" value="1"/>
</dbReference>
<evidence type="ECO:0000313" key="4">
    <source>
        <dbReference type="EMBL" id="KAB7498797.1"/>
    </source>
</evidence>
<reference evidence="4 5" key="1">
    <citation type="journal article" date="2019" name="PLoS Biol.">
        <title>Sex chromosomes control vertical transmission of feminizing Wolbachia symbionts in an isopod.</title>
        <authorList>
            <person name="Becking T."/>
            <person name="Chebbi M.A."/>
            <person name="Giraud I."/>
            <person name="Moumen B."/>
            <person name="Laverre T."/>
            <person name="Caubet Y."/>
            <person name="Peccoud J."/>
            <person name="Gilbert C."/>
            <person name="Cordaux R."/>
        </authorList>
    </citation>
    <scope>NUCLEOTIDE SEQUENCE [LARGE SCALE GENOMIC DNA]</scope>
    <source>
        <strain evidence="4">ANa2</strain>
        <tissue evidence="4">Whole body excluding digestive tract and cuticle</tissue>
    </source>
</reference>
<dbReference type="InterPro" id="IPR036985">
    <property type="entry name" value="Transglutaminase-like_sf"/>
</dbReference>
<dbReference type="EMBL" id="SEYY01018981">
    <property type="protein sequence ID" value="KAB7498797.1"/>
    <property type="molecule type" value="Genomic_DNA"/>
</dbReference>
<dbReference type="InterPro" id="IPR002931">
    <property type="entry name" value="Transglutaminase-like"/>
</dbReference>
<dbReference type="PANTHER" id="PTHR11590:SF40">
    <property type="entry name" value="HEMOCYTE PROTEIN-GLUTAMINE GAMMA-GLUTAMYLTRANSFERASE-LIKE PROTEIN"/>
    <property type="match status" value="1"/>
</dbReference>
<feature type="compositionally biased region" description="Basic and acidic residues" evidence="2">
    <location>
        <begin position="26"/>
        <end position="41"/>
    </location>
</feature>
<keyword evidence="5" id="KW-1185">Reference proteome</keyword>
<keyword evidence="4" id="KW-0808">Transferase</keyword>
<dbReference type="AlphaFoldDB" id="A0A5N5SXS2"/>
<dbReference type="InterPro" id="IPR013783">
    <property type="entry name" value="Ig-like_fold"/>
</dbReference>
<dbReference type="Pfam" id="PF01841">
    <property type="entry name" value="Transglut_core"/>
    <property type="match status" value="1"/>
</dbReference>
<evidence type="ECO:0000313" key="5">
    <source>
        <dbReference type="Proteomes" id="UP000326759"/>
    </source>
</evidence>
<dbReference type="FunFam" id="2.60.40.10:FF:000090">
    <property type="entry name" value="Protein-glutamine gamma-glutamyltransferase 2"/>
    <property type="match status" value="1"/>
</dbReference>
<dbReference type="Gene3D" id="2.60.40.10">
    <property type="entry name" value="Immunoglobulins"/>
    <property type="match status" value="2"/>
</dbReference>
<evidence type="ECO:0000256" key="1">
    <source>
        <dbReference type="ARBA" id="ARBA00005968"/>
    </source>
</evidence>
<comment type="similarity">
    <text evidence="1">Belongs to the transglutaminase superfamily. Transglutaminase family.</text>
</comment>
<feature type="region of interest" description="Disordered" evidence="2">
    <location>
        <begin position="26"/>
        <end position="57"/>
    </location>
</feature>
<name>A0A5N5SXS2_9CRUS</name>
<dbReference type="SUPFAM" id="SSF54001">
    <property type="entry name" value="Cysteine proteinases"/>
    <property type="match status" value="1"/>
</dbReference>
<sequence>MDFFREFGRDVGDLVEDIGARLRGENAERRREDRELERQDENLISTETDSGRSRPLVNKGTQGILELTGKTLFDKSKEEWDHRIWIGGFPTARGRQWVFGQFDDAVLPATILMLERSGLKHEQRGDPVLVSRAVSKMVNSNDDNGVLIGRWDGNYDEGVAPSKWSGSIKIMEEYLSKGSSVKYGQCWVFSGVATTVCRAIGIPCRSVSNMNSAHDTNMSLTIDKYFNEEGEEFDIGRQLLTKKPGKVTDEDYFAKDREDCTAEYKAKEGNKSRKSSLFTLPLEARTLQLSVSLNDYYDKLVEYAMIKLTALATVEETTQTWVDEDTFQILKPSIKVDVSGKGFVGKPLLVKFSFKNPLDISLRNCTLVVDGPGLTRPKSIPIKNVGPSELMEYELTIYPKRAGSRSLIATFNSVQLVDLTGSTSVDIIE</sequence>
<dbReference type="InterPro" id="IPR038765">
    <property type="entry name" value="Papain-like_cys_pep_sf"/>
</dbReference>
<evidence type="ECO:0000256" key="2">
    <source>
        <dbReference type="SAM" id="MobiDB-lite"/>
    </source>
</evidence>
<dbReference type="Pfam" id="PF00927">
    <property type="entry name" value="Transglut_C"/>
    <property type="match status" value="1"/>
</dbReference>
<protein>
    <submittedName>
        <fullName evidence="4">Hemocyte protein-glutamine gamma-glutamyltransferase</fullName>
    </submittedName>
</protein>
<dbReference type="Proteomes" id="UP000326759">
    <property type="component" value="Unassembled WGS sequence"/>
</dbReference>
<dbReference type="Gene3D" id="3.90.260.10">
    <property type="entry name" value="Transglutaminase-like"/>
    <property type="match status" value="1"/>
</dbReference>
<dbReference type="SUPFAM" id="SSF49309">
    <property type="entry name" value="Transglutaminase, two C-terminal domains"/>
    <property type="match status" value="2"/>
</dbReference>
<evidence type="ECO:0000259" key="3">
    <source>
        <dbReference type="SMART" id="SM00460"/>
    </source>
</evidence>
<dbReference type="PANTHER" id="PTHR11590">
    <property type="entry name" value="PROTEIN-GLUTAMINE GAMMA-GLUTAMYLTRANSFERASE"/>
    <property type="match status" value="1"/>
</dbReference>
<comment type="caution">
    <text evidence="4">The sequence shown here is derived from an EMBL/GenBank/DDBJ whole genome shotgun (WGS) entry which is preliminary data.</text>
</comment>
<dbReference type="OrthoDB" id="6353348at2759"/>
<accession>A0A5N5SXS2</accession>
<dbReference type="InterPro" id="IPR008958">
    <property type="entry name" value="Transglutaminase_C"/>
</dbReference>
<proteinExistence type="inferred from homology"/>